<evidence type="ECO:0000256" key="7">
    <source>
        <dbReference type="ARBA" id="ARBA00022825"/>
    </source>
</evidence>
<dbReference type="InterPro" id="IPR046450">
    <property type="entry name" value="PA_dom_sf"/>
</dbReference>
<feature type="region of interest" description="Disordered" evidence="11">
    <location>
        <begin position="2103"/>
        <end position="2146"/>
    </location>
</feature>
<dbReference type="SUPFAM" id="SSF52743">
    <property type="entry name" value="Subtilisin-like"/>
    <property type="match status" value="1"/>
</dbReference>
<dbReference type="Pfam" id="PF00082">
    <property type="entry name" value="Peptidase_S8"/>
    <property type="match status" value="1"/>
</dbReference>
<evidence type="ECO:0000256" key="9">
    <source>
        <dbReference type="PROSITE-ProRule" id="PRU01240"/>
    </source>
</evidence>
<feature type="active site" description="Charge relay system" evidence="8 9">
    <location>
        <position position="344"/>
    </location>
</feature>
<gene>
    <name evidence="13" type="ORF">EJC50_25430</name>
</gene>
<dbReference type="PANTHER" id="PTHR43806">
    <property type="entry name" value="PEPTIDASE S8"/>
    <property type="match status" value="1"/>
</dbReference>
<dbReference type="SUPFAM" id="SSF52025">
    <property type="entry name" value="PA domain"/>
    <property type="match status" value="1"/>
</dbReference>
<evidence type="ECO:0000259" key="12">
    <source>
        <dbReference type="PROSITE" id="PS51272"/>
    </source>
</evidence>
<evidence type="ECO:0000256" key="6">
    <source>
        <dbReference type="ARBA" id="ARBA00022801"/>
    </source>
</evidence>
<keyword evidence="14" id="KW-1185">Reference proteome</keyword>
<dbReference type="Gene3D" id="3.50.30.30">
    <property type="match status" value="1"/>
</dbReference>
<dbReference type="Pfam" id="PF02225">
    <property type="entry name" value="PA"/>
    <property type="match status" value="1"/>
</dbReference>
<dbReference type="InterPro" id="IPR010435">
    <property type="entry name" value="C5a/SBT2-like_Fn3"/>
</dbReference>
<dbReference type="InterPro" id="IPR001119">
    <property type="entry name" value="SLH_dom"/>
</dbReference>
<dbReference type="PROSITE" id="PS51272">
    <property type="entry name" value="SLH"/>
    <property type="match status" value="3"/>
</dbReference>
<protein>
    <recommendedName>
        <fullName evidence="12">SLH domain-containing protein</fullName>
    </recommendedName>
</protein>
<dbReference type="OrthoDB" id="9798386at2"/>
<dbReference type="Pfam" id="PF20578">
    <property type="entry name" value="aBig_2"/>
    <property type="match status" value="4"/>
</dbReference>
<keyword evidence="7 9" id="KW-0720">Serine protease</keyword>
<dbReference type="InterPro" id="IPR046780">
    <property type="entry name" value="aBig_2"/>
</dbReference>
<dbReference type="InterPro" id="IPR000209">
    <property type="entry name" value="Peptidase_S8/S53_dom"/>
</dbReference>
<name>A0A3S9AA60_9BACL</name>
<keyword evidence="6 9" id="KW-0378">Hydrolase</keyword>
<dbReference type="PROSITE" id="PS00138">
    <property type="entry name" value="SUBTILASE_SER"/>
    <property type="match status" value="1"/>
</dbReference>
<dbReference type="PROSITE" id="PS51892">
    <property type="entry name" value="SUBTILASE"/>
    <property type="match status" value="1"/>
</dbReference>
<accession>A0A3S9AA60</accession>
<keyword evidence="4 9" id="KW-0645">Protease</keyword>
<dbReference type="PANTHER" id="PTHR43806:SF65">
    <property type="entry name" value="SERINE PROTEASE APRX"/>
    <property type="match status" value="1"/>
</dbReference>
<evidence type="ECO:0000256" key="3">
    <source>
        <dbReference type="ARBA" id="ARBA00022525"/>
    </source>
</evidence>
<evidence type="ECO:0000313" key="13">
    <source>
        <dbReference type="EMBL" id="AZN42659.1"/>
    </source>
</evidence>
<proteinExistence type="inferred from homology"/>
<evidence type="ECO:0000256" key="1">
    <source>
        <dbReference type="ARBA" id="ARBA00011073"/>
    </source>
</evidence>
<dbReference type="InterPro" id="IPR036852">
    <property type="entry name" value="Peptidase_S8/S53_dom_sf"/>
</dbReference>
<evidence type="ECO:0000256" key="10">
    <source>
        <dbReference type="RuleBase" id="RU003355"/>
    </source>
</evidence>
<evidence type="ECO:0000256" key="2">
    <source>
        <dbReference type="ARBA" id="ARBA00022512"/>
    </source>
</evidence>
<feature type="active site" description="Charge relay system" evidence="8 9">
    <location>
        <position position="712"/>
    </location>
</feature>
<dbReference type="Gene3D" id="3.40.50.200">
    <property type="entry name" value="Peptidase S8/S53 domain"/>
    <property type="match status" value="1"/>
</dbReference>
<evidence type="ECO:0000256" key="5">
    <source>
        <dbReference type="ARBA" id="ARBA00022729"/>
    </source>
</evidence>
<feature type="domain" description="SLH" evidence="12">
    <location>
        <begin position="2472"/>
        <end position="2532"/>
    </location>
</feature>
<keyword evidence="3" id="KW-0964">Secreted</keyword>
<evidence type="ECO:0000256" key="4">
    <source>
        <dbReference type="ARBA" id="ARBA00022670"/>
    </source>
</evidence>
<sequence>MVAPLLLVKRTEFTNCKVNGEKRMKITNRLKRVVTYLSISCLVLSNGSLVLAADNAPVQPSAAEAGNAPKPHAGIQVHNVDGAGTKGGTSYTQEQLEAFKVKAQKSLKDAAMRDFEKKQSEKIMASEKLSAGLHKPDELVDVIVELKGQTISQAMSASEAQPSINATSVASSTHTAITADIKTAKNQIMSTLSTGKSKSAGPAFHFKHDYVNVFKGFSLDDIKYSDIDAIKKLPNVKAVTLQQTFLPAVNEQHDLTGIKKLWDGSATGEQPIGYKGEGMVIAIVDTGIDPEHEAFPAPHDMSKAKYKHNEAPFTDKVVGGYNWADQNEDITPRMEWTELSPSSHGVHVAGIAAGSSDVLQGVAPEAQLIAEKVFSETQPGALTEDIIKGIDHATSMKADVINMSLGASSTFDTRDANDPMGIAIRNATDAGVVVVVAAGNASNAYDDKGESGASIKLGETPDLNKIGNPGVYPDSFTVAAANNFVVQHNVTFSYSFDAPFITGHGLDAWKGLDVWDNDSIDLVGLKNDHLGYDEDYEGVDVKGRVVLIKRGSISFVEKVQIAKEHGAIGAIVYNSDANKKAPTPQGQMELPFSFLSYEDGTTLEAALASMGGGGGGGGGIGIDPFSGADIGIDLPPEPGSTKKLSMYIETDETSSAFAASNPGSPTDFSSWGTTSDLLLKPEVMAPGHKIVSSVRTSDPKVHNAYESEDGTSMAAPYVAGAVADVMQAFKKKGFPSGTRSFVQLVKNVVMNTSIPARRDYVNEENSAERADYNTEYQPRRQGAGMIRPDLAVQTPVVVAGPDGTGRVSLKEIGAKTTFTLTATNLTSTAATYDLSGTVMTDLLHSNLDTSSDNIRSRYLDHSKLSFSPSKITVGPKSTQRVTVTLTVDSSEMKNTFIEGYVYLTPTDMSLPTLNVPYTGFNGKWDAPAIIDAPTGPDSVWGSSGLGTQMAFVDMHTGFPFLYGEPKDNYERSLGDKFYAFSPENGLYPVPVIALLRDARNVKVDVVDAEHNLVTHLTSNDWVVKNDPYSGGIPGSLTEGMMWDGTNQGVPVPDGQYYFAITATADAPNAKKPQPTIYMPAYKDTHAPKLDILKHVGYDELNEPDETSTGEYTLRFKMDDDADAPKGESGGDWNIYYTINGSEPFTNYKDDVKRNDDGTFEMPIKDLRDGLNVISIAPIDRVGNYGEEYSVVVNNTNKAVWIDIQTASVNGHPRSVYYDANVNRGDSFDLSFDAFGRNLNSVQVQFVRTNDDGSKTMVGAPIENAGTWPEPTPFGTGLKYSISAHVVIPDSLPDGKYSMNFVCLGDGQTGFEPNLPYINIDTYVDATAPTITFNTGSGDGSQTTKAYFVPDTTNVSLMLNSTVTDLIKNGRGFKVEYTLDGGAPVVMGSKVNDYVDDTFRYPVVITDEDHHNLVITATDYMGNSSSIQVGYHAQLAEKQVVMTVGTEPEAIIPILDVPSNLATHTGSIFIDYGSYSDGKFHEEFTSPHLYGNITSKYGNDGTVGAYPYYGVMDYYPILLTGDHAIKTQLHYDPQADQYYYYYQPLGYEDAADIAEGESTHSVTMIDFLGNQTTVPVTVIKNTQFPYVEFDNTVIDQSTGTATFFTDQTSLEISGTVHSEGGPFYSVLDDTRKGSKDRIKNLFGTEWGDTIFYNDLTFPEGFEQPAGIHPFTITADDLQPGPNVLGIYGDLIMDGKLFWGNHPLVFNLIVYRLGASENPDSVIAAQSAEALTWDKIKGWNESESAIETNLNLPYRDEAGGAQISWSSNEPSIISSLGVVTRPAVNTPVTLTATVTKGSETATKSFELTVPAKLASNQSAVNQDKAFLDWSVIKGGNESQDDITLPLTLPTSGANGSIISWSSDDTAHITNAGRVYKPLSDEGDAVVVLKATVTRGSSTAVRTFSLKVKPDPYYADRTALVQAVKSLTLKQLLGENKSDMDVTHDINLPTTVGDASVTWESYTPDVIAADGKVTRPAQNQYVMVEGLFNIGKFYKYASFGFYVRSEDTNDNASVQAAQASIVWNLIKKNNVDQNAVTSDLYLPTKGTNDTTIAWTSSNPQVIGSDGGVHRAGTDQTVTLTSTTTKNDAAPLTKQFELVVKAAVSGGSPGLPGLGTPGVPSDGNNGEDSSKSIQAPVDETGSVENGRNTNTITADEDLLAEQLKNSENGVTVTISTDKASEVTKGVLTGSLVQQLVDKKATVTISTPEASYTIGAEQLLSALNGQLEDGVKLSDVKVELHIAKPDTAQQQAAQDAADHNGVDLVGAPIVFEIIASTGGHSTVINQFNGYVERDMVIPDGADNEAVTAVVVEADGTLRQVPTFFAAKDGKQVARISSLTNSMYMLVNSHKSFFDIQGWAKASIENLASRLIVKGQGDGTFNPKGEMTRAEFATILVNALGIPAVDSASPFKDVSTDAWYAKTITAAAHYGLVTGVTADTFAPAKKVTRQEAMVMLTRAMKLAGIDTTINASEIDASLASIKDGSSISDWAKSFAAINVKLGLITGDQTGSIHPQSNITRAEVATIIERMLKKASLIN</sequence>
<dbReference type="InterPro" id="IPR003137">
    <property type="entry name" value="PA_domain"/>
</dbReference>
<dbReference type="GO" id="GO:0016020">
    <property type="term" value="C:membrane"/>
    <property type="evidence" value="ECO:0007669"/>
    <property type="project" value="InterPro"/>
</dbReference>
<dbReference type="InterPro" id="IPR015500">
    <property type="entry name" value="Peptidase_S8_subtilisin-rel"/>
</dbReference>
<organism evidence="13 14">
    <name type="scientific">Paenibacillus albus</name>
    <dbReference type="NCBI Taxonomy" id="2495582"/>
    <lineage>
        <taxon>Bacteria</taxon>
        <taxon>Bacillati</taxon>
        <taxon>Bacillota</taxon>
        <taxon>Bacilli</taxon>
        <taxon>Bacillales</taxon>
        <taxon>Paenibacillaceae</taxon>
        <taxon>Paenibacillus</taxon>
    </lineage>
</organism>
<evidence type="ECO:0000313" key="14">
    <source>
        <dbReference type="Proteomes" id="UP000272528"/>
    </source>
</evidence>
<dbReference type="GO" id="GO:0004252">
    <property type="term" value="F:serine-type endopeptidase activity"/>
    <property type="evidence" value="ECO:0007669"/>
    <property type="project" value="UniProtKB-UniRule"/>
</dbReference>
<keyword evidence="5" id="KW-0732">Signal</keyword>
<dbReference type="InterPro" id="IPR050131">
    <property type="entry name" value="Peptidase_S8_subtilisin-like"/>
</dbReference>
<dbReference type="Gene3D" id="2.60.40.4070">
    <property type="match status" value="1"/>
</dbReference>
<feature type="compositionally biased region" description="Polar residues" evidence="11">
    <location>
        <begin position="2118"/>
        <end position="2129"/>
    </location>
</feature>
<feature type="compositionally biased region" description="Gly residues" evidence="11">
    <location>
        <begin position="2103"/>
        <end position="2112"/>
    </location>
</feature>
<dbReference type="Pfam" id="PF06280">
    <property type="entry name" value="fn3_5"/>
    <property type="match status" value="1"/>
</dbReference>
<dbReference type="Gene3D" id="2.60.40.1710">
    <property type="entry name" value="Subtilisin-like superfamily"/>
    <property type="match status" value="1"/>
</dbReference>
<dbReference type="PRINTS" id="PR00723">
    <property type="entry name" value="SUBTILISIN"/>
</dbReference>
<dbReference type="InterPro" id="IPR023828">
    <property type="entry name" value="Peptidase_S8_Ser-AS"/>
</dbReference>
<dbReference type="Proteomes" id="UP000272528">
    <property type="component" value="Chromosome"/>
</dbReference>
<dbReference type="PROSITE" id="PS00136">
    <property type="entry name" value="SUBTILASE_ASP"/>
    <property type="match status" value="1"/>
</dbReference>
<dbReference type="Pfam" id="PF00395">
    <property type="entry name" value="SLH"/>
    <property type="match status" value="3"/>
</dbReference>
<feature type="active site" description="Charge relay system" evidence="8 9">
    <location>
        <position position="285"/>
    </location>
</feature>
<dbReference type="EMBL" id="CP034437">
    <property type="protein sequence ID" value="AZN42659.1"/>
    <property type="molecule type" value="Genomic_DNA"/>
</dbReference>
<dbReference type="GO" id="GO:0006508">
    <property type="term" value="P:proteolysis"/>
    <property type="evidence" value="ECO:0007669"/>
    <property type="project" value="UniProtKB-KW"/>
</dbReference>
<feature type="domain" description="SLH" evidence="12">
    <location>
        <begin position="2401"/>
        <end position="2464"/>
    </location>
</feature>
<evidence type="ECO:0000256" key="8">
    <source>
        <dbReference type="PIRSR" id="PIRSR615500-1"/>
    </source>
</evidence>
<comment type="similarity">
    <text evidence="1 9 10">Belongs to the peptidase S8 family.</text>
</comment>
<dbReference type="InterPro" id="IPR023827">
    <property type="entry name" value="Peptidase_S8_Asp-AS"/>
</dbReference>
<dbReference type="KEGG" id="palb:EJC50_25430"/>
<reference evidence="14" key="1">
    <citation type="submission" date="2018-12" db="EMBL/GenBank/DDBJ databases">
        <title>Genome sequence of Peanibacillus sp.</title>
        <authorList>
            <person name="Subramani G."/>
            <person name="Srinivasan S."/>
            <person name="Kim M.K."/>
        </authorList>
    </citation>
    <scope>NUCLEOTIDE SEQUENCE [LARGE SCALE GENOMIC DNA]</scope>
    <source>
        <strain evidence="14">18JY67-1</strain>
    </source>
</reference>
<feature type="domain" description="SLH" evidence="12">
    <location>
        <begin position="2341"/>
        <end position="2400"/>
    </location>
</feature>
<keyword evidence="2" id="KW-0134">Cell wall</keyword>
<evidence type="ECO:0000256" key="11">
    <source>
        <dbReference type="SAM" id="MobiDB-lite"/>
    </source>
</evidence>